<dbReference type="EMBL" id="JAULSV010000003">
    <property type="protein sequence ID" value="KAK0648921.1"/>
    <property type="molecule type" value="Genomic_DNA"/>
</dbReference>
<evidence type="ECO:0000256" key="2">
    <source>
        <dbReference type="SAM" id="MobiDB-lite"/>
    </source>
</evidence>
<evidence type="ECO:0000256" key="1">
    <source>
        <dbReference type="ARBA" id="ARBA00023242"/>
    </source>
</evidence>
<protein>
    <recommendedName>
        <fullName evidence="3">Zn(2)-C6 fungal-type domain-containing protein</fullName>
    </recommendedName>
</protein>
<feature type="compositionally biased region" description="Basic residues" evidence="2">
    <location>
        <begin position="11"/>
        <end position="21"/>
    </location>
</feature>
<evidence type="ECO:0000313" key="4">
    <source>
        <dbReference type="EMBL" id="KAK0648921.1"/>
    </source>
</evidence>
<dbReference type="SMART" id="SM00066">
    <property type="entry name" value="GAL4"/>
    <property type="match status" value="1"/>
</dbReference>
<dbReference type="Gene3D" id="4.10.240.10">
    <property type="entry name" value="Zn(2)-C6 fungal-type DNA-binding domain"/>
    <property type="match status" value="1"/>
</dbReference>
<evidence type="ECO:0000313" key="5">
    <source>
        <dbReference type="Proteomes" id="UP001174936"/>
    </source>
</evidence>
<comment type="caution">
    <text evidence="4">The sequence shown here is derived from an EMBL/GenBank/DDBJ whole genome shotgun (WGS) entry which is preliminary data.</text>
</comment>
<dbReference type="GO" id="GO:0001228">
    <property type="term" value="F:DNA-binding transcription activator activity, RNA polymerase II-specific"/>
    <property type="evidence" value="ECO:0007669"/>
    <property type="project" value="TreeGrafter"/>
</dbReference>
<feature type="domain" description="Zn(2)-C6 fungal-type" evidence="3">
    <location>
        <begin position="23"/>
        <end position="53"/>
    </location>
</feature>
<dbReference type="Proteomes" id="UP001174936">
    <property type="component" value="Unassembled WGS sequence"/>
</dbReference>
<dbReference type="SUPFAM" id="SSF57701">
    <property type="entry name" value="Zn2/Cys6 DNA-binding domain"/>
    <property type="match status" value="1"/>
</dbReference>
<accession>A0AA40CRP2</accession>
<feature type="region of interest" description="Disordered" evidence="2">
    <location>
        <begin position="1"/>
        <end position="22"/>
    </location>
</feature>
<dbReference type="InterPro" id="IPR053157">
    <property type="entry name" value="Sterol_Uptake_Regulator"/>
</dbReference>
<feature type="region of interest" description="Disordered" evidence="2">
    <location>
        <begin position="340"/>
        <end position="377"/>
    </location>
</feature>
<feature type="region of interest" description="Disordered" evidence="2">
    <location>
        <begin position="411"/>
        <end position="456"/>
    </location>
</feature>
<evidence type="ECO:0000259" key="3">
    <source>
        <dbReference type="PROSITE" id="PS50048"/>
    </source>
</evidence>
<organism evidence="4 5">
    <name type="scientific">Cercophora newfieldiana</name>
    <dbReference type="NCBI Taxonomy" id="92897"/>
    <lineage>
        <taxon>Eukaryota</taxon>
        <taxon>Fungi</taxon>
        <taxon>Dikarya</taxon>
        <taxon>Ascomycota</taxon>
        <taxon>Pezizomycotina</taxon>
        <taxon>Sordariomycetes</taxon>
        <taxon>Sordariomycetidae</taxon>
        <taxon>Sordariales</taxon>
        <taxon>Lasiosphaeriaceae</taxon>
        <taxon>Cercophora</taxon>
    </lineage>
</organism>
<dbReference type="Pfam" id="PF00172">
    <property type="entry name" value="Zn_clus"/>
    <property type="match status" value="1"/>
</dbReference>
<dbReference type="AlphaFoldDB" id="A0AA40CRP2"/>
<dbReference type="InterPro" id="IPR001138">
    <property type="entry name" value="Zn2Cys6_DnaBD"/>
</dbReference>
<dbReference type="PROSITE" id="PS50048">
    <property type="entry name" value="ZN2_CY6_FUNGAL_2"/>
    <property type="match status" value="1"/>
</dbReference>
<dbReference type="PROSITE" id="PS00463">
    <property type="entry name" value="ZN2_CY6_FUNGAL_1"/>
    <property type="match status" value="1"/>
</dbReference>
<dbReference type="InterPro" id="IPR036864">
    <property type="entry name" value="Zn2-C6_fun-type_DNA-bd_sf"/>
</dbReference>
<keyword evidence="5" id="KW-1185">Reference proteome</keyword>
<proteinExistence type="predicted"/>
<dbReference type="PANTHER" id="PTHR47784">
    <property type="entry name" value="STEROL UPTAKE CONTROL PROTEIN 2"/>
    <property type="match status" value="1"/>
</dbReference>
<name>A0AA40CRP2_9PEZI</name>
<reference evidence="4" key="1">
    <citation type="submission" date="2023-06" db="EMBL/GenBank/DDBJ databases">
        <title>Genome-scale phylogeny and comparative genomics of the fungal order Sordariales.</title>
        <authorList>
            <consortium name="Lawrence Berkeley National Laboratory"/>
            <person name="Hensen N."/>
            <person name="Bonometti L."/>
            <person name="Westerberg I."/>
            <person name="Brannstrom I.O."/>
            <person name="Guillou S."/>
            <person name="Cros-Aarteil S."/>
            <person name="Calhoun S."/>
            <person name="Haridas S."/>
            <person name="Kuo A."/>
            <person name="Mondo S."/>
            <person name="Pangilinan J."/>
            <person name="Riley R."/>
            <person name="Labutti K."/>
            <person name="Andreopoulos B."/>
            <person name="Lipzen A."/>
            <person name="Chen C."/>
            <person name="Yanf M."/>
            <person name="Daum C."/>
            <person name="Ng V."/>
            <person name="Clum A."/>
            <person name="Steindorff A."/>
            <person name="Ohm R."/>
            <person name="Martin F."/>
            <person name="Silar P."/>
            <person name="Natvig D."/>
            <person name="Lalanne C."/>
            <person name="Gautier V."/>
            <person name="Ament-Velasquez S.L."/>
            <person name="Kruys A."/>
            <person name="Hutchinson M.I."/>
            <person name="Powell A.J."/>
            <person name="Barry K."/>
            <person name="Miller A.N."/>
            <person name="Grigoriev I.V."/>
            <person name="Debuchy R."/>
            <person name="Gladieux P."/>
            <person name="Thoren M.H."/>
            <person name="Johannesson H."/>
        </authorList>
    </citation>
    <scope>NUCLEOTIDE SEQUENCE</scope>
    <source>
        <strain evidence="4">SMH2532-1</strain>
    </source>
</reference>
<dbReference type="CDD" id="cd00067">
    <property type="entry name" value="GAL4"/>
    <property type="match status" value="1"/>
</dbReference>
<feature type="compositionally biased region" description="Low complexity" evidence="2">
    <location>
        <begin position="348"/>
        <end position="359"/>
    </location>
</feature>
<sequence length="738" mass="81240">MSSELPPLQPGRKRRAHKRSRNGCSTCKQRHIRCDEVKPICTNCLTRGGDCGYPELGGAGTVGSSSRSTGFGRGVSVGAELFGKQLVAVPSSPADPFDCLPIKMPHRSLELFHHYTHYRIFSRTAVPKNPDSECVGIALSNPGTFRACLLMTALNYSWISGPNTLKATDMEETYLYHKLEAMRLVNEQIADPIESTSDGCLSLIVSLAFVEAGMGDYAAAEAHLNGLFTLLDMKRPEEWQNRFYGVLQRVILATGSYIAAGKSLDGGNQQQLLSEEPDLGFHDEVPHHTKPPSPLFSTAPMIATRLSPFYLGASPCVEACKADIEGLVLINALRRLSSLPIIDPPTSPNSSRSSSVQPDDLSRPPSPPTLTDCRPNYTLPPDTTAALFADTDSYITSLLFKPHPIYRDIRPKSTVQLQESPRRSPSRSKSPTINTTLNYSLPFRPQPVPEDESPVSPSQAIRTLRTDPYATLPAELFPSPSRAWATAAYLFLHVMLLPGFRDHPLNTQPRKRKRDEPTVDPHLLRLLLDTLCADIQHTEEAMRLGKYSHELWLWKVLIGAYVVEVAGVGASGGRFMRSNEVRRERGKARHQGTDVEGVSNFYGWVIEGETHRRMRSASIEMDSGGEIAPGCGDSEEMDAETYVGEESRGVEAGGKYTTAAMGAWFDERLRSWSAATSIADWAGARQMLTRIVWPTQDNGVFRGEAVVEGLWQRALVSSGLDAMGTELPLMFAVDPRLM</sequence>
<gene>
    <name evidence="4" type="ORF">B0T16DRAFT_123230</name>
</gene>
<dbReference type="PANTHER" id="PTHR47784:SF5">
    <property type="entry name" value="STEROL UPTAKE CONTROL PROTEIN 2"/>
    <property type="match status" value="1"/>
</dbReference>
<keyword evidence="1" id="KW-0539">Nucleus</keyword>
<dbReference type="GO" id="GO:0008270">
    <property type="term" value="F:zinc ion binding"/>
    <property type="evidence" value="ECO:0007669"/>
    <property type="project" value="InterPro"/>
</dbReference>